<dbReference type="Proteomes" id="UP000011864">
    <property type="component" value="Chromosome"/>
</dbReference>
<dbReference type="GO" id="GO:0051536">
    <property type="term" value="F:iron-sulfur cluster binding"/>
    <property type="evidence" value="ECO:0007669"/>
    <property type="project" value="InterPro"/>
</dbReference>
<dbReference type="PANTHER" id="PTHR47354:SF3">
    <property type="entry name" value="OXIDOREDUCTASE-RELATED"/>
    <property type="match status" value="1"/>
</dbReference>
<dbReference type="Pfam" id="PF00175">
    <property type="entry name" value="NAD_binding_1"/>
    <property type="match status" value="1"/>
</dbReference>
<dbReference type="InterPro" id="IPR017927">
    <property type="entry name" value="FAD-bd_FR_type"/>
</dbReference>
<dbReference type="Gene3D" id="3.40.50.80">
    <property type="entry name" value="Nucleotide-binding domain of ferredoxin-NADP reductase (FNR) module"/>
    <property type="match status" value="1"/>
</dbReference>
<dbReference type="PROSITE" id="PS51384">
    <property type="entry name" value="FAD_FR"/>
    <property type="match status" value="1"/>
</dbReference>
<dbReference type="AlphaFoldDB" id="K7ADR5"/>
<dbReference type="InterPro" id="IPR036010">
    <property type="entry name" value="2Fe-2S_ferredoxin-like_sf"/>
</dbReference>
<dbReference type="PROSITE" id="PS51085">
    <property type="entry name" value="2FE2S_FER_2"/>
    <property type="match status" value="1"/>
</dbReference>
<dbReference type="eggNOG" id="COG1018">
    <property type="taxonomic scope" value="Bacteria"/>
</dbReference>
<proteinExistence type="predicted"/>
<organism evidence="5 6">
    <name type="scientific">Paraglaciecola psychrophila 170</name>
    <dbReference type="NCBI Taxonomy" id="1129794"/>
    <lineage>
        <taxon>Bacteria</taxon>
        <taxon>Pseudomonadati</taxon>
        <taxon>Pseudomonadota</taxon>
        <taxon>Gammaproteobacteria</taxon>
        <taxon>Alteromonadales</taxon>
        <taxon>Alteromonadaceae</taxon>
        <taxon>Paraglaciecola</taxon>
    </lineage>
</organism>
<evidence type="ECO:0000256" key="1">
    <source>
        <dbReference type="ARBA" id="ARBA00023075"/>
    </source>
</evidence>
<accession>K7ADR5</accession>
<feature type="domain" description="FAD-binding FR-type" evidence="4">
    <location>
        <begin position="34"/>
        <end position="136"/>
    </location>
</feature>
<dbReference type="SUPFAM" id="SSF63380">
    <property type="entry name" value="Riboflavin synthase domain-like"/>
    <property type="match status" value="1"/>
</dbReference>
<dbReference type="HOGENOM" id="CLU_003827_14_2_6"/>
<dbReference type="CDD" id="cd06216">
    <property type="entry name" value="FNR_iron_sulfur_binding_2"/>
    <property type="match status" value="1"/>
</dbReference>
<sequence length="360" mass="39775">MQAFKTWGENLISPLINPAQFDFWAQQLGSTRAWSRCFARVISVMSESPDTKTLTLKANRNWPDFIAGQHCNITATIAGRNIIRSYSISSDPIDGRRIQITVRRESGGLMSEYLCNDIGLGDRLELGNPFGNMLLPTPMPAHLLLLAAGSGITPMMSQIRTMARKGMPTSVTLMYWEKTHADFNFAQELQLIAQRHQNFTLQMITTRDQSERPLSGRVSHELLSQVANVDAVDQVFVCGSSGFVQAASSLCEFRKLPLISEAFTPSQVQASNTEIAHHDVYLRRSNLHLSLSNQKPLLEQLENAGISVPSGCRQGICNTCTCVRNLGTTTDEFSGAVDNEPSQIIKLCVSRAATNIELDL</sequence>
<gene>
    <name evidence="5" type="ORF">C427_2136</name>
</gene>
<dbReference type="KEGG" id="gps:C427_2136"/>
<keyword evidence="1" id="KW-0830">Ubiquinone</keyword>
<dbReference type="InterPro" id="IPR001041">
    <property type="entry name" value="2Fe-2S_ferredoxin-type"/>
</dbReference>
<reference evidence="5 6" key="1">
    <citation type="journal article" date="2013" name="Genome Announc.">
        <title>Complete Genome Sequence of Glaciecola psychrophila Strain 170T.</title>
        <authorList>
            <person name="Yin J."/>
            <person name="Chen J."/>
            <person name="Liu G."/>
            <person name="Yu Y."/>
            <person name="Song L."/>
            <person name="Wang X."/>
            <person name="Qu X."/>
        </authorList>
    </citation>
    <scope>NUCLEOTIDE SEQUENCE [LARGE SCALE GENOMIC DNA]</scope>
    <source>
        <strain evidence="5 6">170</strain>
    </source>
</reference>
<dbReference type="GO" id="GO:0016491">
    <property type="term" value="F:oxidoreductase activity"/>
    <property type="evidence" value="ECO:0007669"/>
    <property type="project" value="InterPro"/>
</dbReference>
<feature type="domain" description="2Fe-2S ferredoxin-type" evidence="3">
    <location>
        <begin position="278"/>
        <end position="360"/>
    </location>
</feature>
<dbReference type="SUPFAM" id="SSF54292">
    <property type="entry name" value="2Fe-2S ferredoxin-like"/>
    <property type="match status" value="1"/>
</dbReference>
<evidence type="ECO:0000259" key="3">
    <source>
        <dbReference type="PROSITE" id="PS51085"/>
    </source>
</evidence>
<evidence type="ECO:0000313" key="6">
    <source>
        <dbReference type="Proteomes" id="UP000011864"/>
    </source>
</evidence>
<evidence type="ECO:0000259" key="4">
    <source>
        <dbReference type="PROSITE" id="PS51384"/>
    </source>
</evidence>
<dbReference type="PRINTS" id="PR00410">
    <property type="entry name" value="PHEHYDRXLASE"/>
</dbReference>
<dbReference type="PANTHER" id="PTHR47354">
    <property type="entry name" value="NADH OXIDOREDUCTASE HCR"/>
    <property type="match status" value="1"/>
</dbReference>
<dbReference type="InterPro" id="IPR001433">
    <property type="entry name" value="OxRdtase_FAD/NAD-bd"/>
</dbReference>
<dbReference type="InterPro" id="IPR012675">
    <property type="entry name" value="Beta-grasp_dom_sf"/>
</dbReference>
<keyword evidence="6" id="KW-1185">Reference proteome</keyword>
<dbReference type="Pfam" id="PF00111">
    <property type="entry name" value="Fer2"/>
    <property type="match status" value="1"/>
</dbReference>
<protein>
    <submittedName>
        <fullName evidence="5">Uncharacterized protein</fullName>
    </submittedName>
</protein>
<dbReference type="CDD" id="cd00207">
    <property type="entry name" value="fer2"/>
    <property type="match status" value="1"/>
</dbReference>
<dbReference type="InterPro" id="IPR008333">
    <property type="entry name" value="Cbr1-like_FAD-bd_dom"/>
</dbReference>
<comment type="cofactor">
    <cofactor evidence="2">
        <name>[2Fe-2S] cluster</name>
        <dbReference type="ChEBI" id="CHEBI:190135"/>
    </cofactor>
</comment>
<dbReference type="Gene3D" id="3.10.20.30">
    <property type="match status" value="1"/>
</dbReference>
<name>K7ADR5_9ALTE</name>
<dbReference type="InterPro" id="IPR017938">
    <property type="entry name" value="Riboflavin_synthase-like_b-brl"/>
</dbReference>
<evidence type="ECO:0000313" key="5">
    <source>
        <dbReference type="EMBL" id="AGH44245.1"/>
    </source>
</evidence>
<dbReference type="RefSeq" id="WP_007643337.1">
    <property type="nucleotide sequence ID" value="NC_020514.1"/>
</dbReference>
<dbReference type="Pfam" id="PF00970">
    <property type="entry name" value="FAD_binding_6"/>
    <property type="match status" value="1"/>
</dbReference>
<dbReference type="InterPro" id="IPR050415">
    <property type="entry name" value="MRET"/>
</dbReference>
<dbReference type="SUPFAM" id="SSF52343">
    <property type="entry name" value="Ferredoxin reductase-like, C-terminal NADP-linked domain"/>
    <property type="match status" value="1"/>
</dbReference>
<dbReference type="OrthoDB" id="581532at2"/>
<dbReference type="STRING" id="1129794.C427_2136"/>
<dbReference type="Gene3D" id="2.40.30.10">
    <property type="entry name" value="Translation factors"/>
    <property type="match status" value="1"/>
</dbReference>
<evidence type="ECO:0000256" key="2">
    <source>
        <dbReference type="ARBA" id="ARBA00034078"/>
    </source>
</evidence>
<dbReference type="EMBL" id="CP003837">
    <property type="protein sequence ID" value="AGH44245.1"/>
    <property type="molecule type" value="Genomic_DNA"/>
</dbReference>
<dbReference type="InterPro" id="IPR039261">
    <property type="entry name" value="FNR_nucleotide-bd"/>
</dbReference>
<dbReference type="PATRIC" id="fig|1129794.4.peg.2113"/>